<evidence type="ECO:0000313" key="1">
    <source>
        <dbReference type="EMBL" id="KGM99587.1"/>
    </source>
</evidence>
<dbReference type="AlphaFoldDB" id="A0A0A0IF23"/>
<sequence>MDKNIGRVNMRNSAIEDSKKERTIEIVKKAIKMDMEDKTIKELTDLDIEKIQLIRDTIE</sequence>
<name>A0A0A0IF23_CLOBO</name>
<accession>A0A0A0IF23</accession>
<gene>
    <name evidence="1" type="ORF">Z955_07130</name>
</gene>
<evidence type="ECO:0000313" key="2">
    <source>
        <dbReference type="Proteomes" id="UP000030014"/>
    </source>
</evidence>
<reference evidence="1 2" key="1">
    <citation type="submission" date="2014-01" db="EMBL/GenBank/DDBJ databases">
        <title>Plasmidome dynamics in the species complex Clostridium novyi sensu lato converts strains of independent lineages into distinctly different pathogens.</title>
        <authorList>
            <person name="Skarin H."/>
            <person name="Segerman B."/>
        </authorList>
    </citation>
    <scope>NUCLEOTIDE SEQUENCE [LARGE SCALE GENOMIC DNA]</scope>
    <source>
        <strain evidence="1 2">DC5</strain>
    </source>
</reference>
<comment type="caution">
    <text evidence="1">The sequence shown here is derived from an EMBL/GenBank/DDBJ whole genome shotgun (WGS) entry which is preliminary data.</text>
</comment>
<dbReference type="Proteomes" id="UP000030014">
    <property type="component" value="Unassembled WGS sequence"/>
</dbReference>
<proteinExistence type="predicted"/>
<organism evidence="1 2">
    <name type="scientific">Clostridium botulinum C/D str. DC5</name>
    <dbReference type="NCBI Taxonomy" id="1443128"/>
    <lineage>
        <taxon>Bacteria</taxon>
        <taxon>Bacillati</taxon>
        <taxon>Bacillota</taxon>
        <taxon>Clostridia</taxon>
        <taxon>Eubacteriales</taxon>
        <taxon>Clostridiaceae</taxon>
        <taxon>Clostridium</taxon>
    </lineage>
</organism>
<protein>
    <submittedName>
        <fullName evidence="1">Uncharacterized protein</fullName>
    </submittedName>
</protein>
<dbReference type="EMBL" id="JDRY01000033">
    <property type="protein sequence ID" value="KGM99587.1"/>
    <property type="molecule type" value="Genomic_DNA"/>
</dbReference>
<dbReference type="RefSeq" id="WP_039259472.1">
    <property type="nucleotide sequence ID" value="NZ_JDRY01000033.1"/>
</dbReference>